<name>A0A2T6BWM7_9FLAO</name>
<protein>
    <submittedName>
        <fullName evidence="2">Uncharacterized protein</fullName>
    </submittedName>
</protein>
<dbReference type="EMBL" id="QBKT01000006">
    <property type="protein sequence ID" value="PTX60357.1"/>
    <property type="molecule type" value="Genomic_DNA"/>
</dbReference>
<feature type="chain" id="PRO_5015420103" evidence="1">
    <location>
        <begin position="24"/>
        <end position="239"/>
    </location>
</feature>
<comment type="caution">
    <text evidence="2">The sequence shown here is derived from an EMBL/GenBank/DDBJ whole genome shotgun (WGS) entry which is preliminary data.</text>
</comment>
<reference evidence="2 3" key="1">
    <citation type="submission" date="2018-04" db="EMBL/GenBank/DDBJ databases">
        <title>Genomic Encyclopedia of Archaeal and Bacterial Type Strains, Phase II (KMG-II): from individual species to whole genera.</title>
        <authorList>
            <person name="Goeker M."/>
        </authorList>
    </citation>
    <scope>NUCLEOTIDE SEQUENCE [LARGE SCALE GENOMIC DNA]</scope>
    <source>
        <strain evidence="2 3">DSM 25731</strain>
    </source>
</reference>
<dbReference type="PROSITE" id="PS51257">
    <property type="entry name" value="PROKAR_LIPOPROTEIN"/>
    <property type="match status" value="1"/>
</dbReference>
<accession>A0A2T6BWM7</accession>
<organism evidence="2 3">
    <name type="scientific">Kordia periserrulae</name>
    <dbReference type="NCBI Taxonomy" id="701523"/>
    <lineage>
        <taxon>Bacteria</taxon>
        <taxon>Pseudomonadati</taxon>
        <taxon>Bacteroidota</taxon>
        <taxon>Flavobacteriia</taxon>
        <taxon>Flavobacteriales</taxon>
        <taxon>Flavobacteriaceae</taxon>
        <taxon>Kordia</taxon>
    </lineage>
</organism>
<sequence>MKTFKIITILFITCLILSCTSENNELETTTEMETITPKSINTIQNRQLILDFLSDKKEQERVFNEWGIDPESNNTEIEPFTQKDLDDYMQCAECPSEYKNFFYPMFQEFLTLEDNQVIERIDYYESQVGSYNSDNLTKDNIRFVLFTFKAVAQYKLESKNSEKSISTNIAKDDCCGRAIAQGLVSGFIAGCAQGAYVGATAGSVTVPVLGTAVGAVGGCIFSGAVGAVISAVANGFWAW</sequence>
<proteinExistence type="predicted"/>
<gene>
    <name evidence="2" type="ORF">C8N46_1061</name>
</gene>
<feature type="signal peptide" evidence="1">
    <location>
        <begin position="1"/>
        <end position="23"/>
    </location>
</feature>
<keyword evidence="1" id="KW-0732">Signal</keyword>
<dbReference type="OrthoDB" id="9916855at2"/>
<dbReference type="Proteomes" id="UP000244090">
    <property type="component" value="Unassembled WGS sequence"/>
</dbReference>
<dbReference type="AlphaFoldDB" id="A0A2T6BWM7"/>
<keyword evidence="3" id="KW-1185">Reference proteome</keyword>
<evidence type="ECO:0000256" key="1">
    <source>
        <dbReference type="SAM" id="SignalP"/>
    </source>
</evidence>
<evidence type="ECO:0000313" key="3">
    <source>
        <dbReference type="Proteomes" id="UP000244090"/>
    </source>
</evidence>
<evidence type="ECO:0000313" key="2">
    <source>
        <dbReference type="EMBL" id="PTX60357.1"/>
    </source>
</evidence>
<dbReference type="RefSeq" id="WP_108115306.1">
    <property type="nucleotide sequence ID" value="NZ_QBKT01000006.1"/>
</dbReference>